<dbReference type="PANTHER" id="PTHR34385:SF1">
    <property type="entry name" value="PEPTIDOGLYCAN L-ALANYL-D-GLUTAMATE ENDOPEPTIDASE CWLK"/>
    <property type="match status" value="1"/>
</dbReference>
<dbReference type="Proteomes" id="UP000830343">
    <property type="component" value="Chromosome"/>
</dbReference>
<keyword evidence="1" id="KW-0732">Signal</keyword>
<dbReference type="RefSeq" id="WP_224183368.1">
    <property type="nucleotide sequence ID" value="NZ_CP083608.1"/>
</dbReference>
<gene>
    <name evidence="3" type="ORF">MRZ06_09095</name>
</gene>
<protein>
    <submittedName>
        <fullName evidence="3">M15 family metallopeptidase</fullName>
    </submittedName>
</protein>
<name>A0ABY3ZTC1_9STAP</name>
<dbReference type="PANTHER" id="PTHR34385">
    <property type="entry name" value="D-ALANYL-D-ALANINE CARBOXYPEPTIDASE"/>
    <property type="match status" value="1"/>
</dbReference>
<feature type="signal peptide" evidence="1">
    <location>
        <begin position="1"/>
        <end position="20"/>
    </location>
</feature>
<evidence type="ECO:0000256" key="1">
    <source>
        <dbReference type="SAM" id="SignalP"/>
    </source>
</evidence>
<dbReference type="InterPro" id="IPR058193">
    <property type="entry name" value="VanY/YodJ_core_dom"/>
</dbReference>
<evidence type="ECO:0000259" key="2">
    <source>
        <dbReference type="Pfam" id="PF02557"/>
    </source>
</evidence>
<evidence type="ECO:0000313" key="4">
    <source>
        <dbReference type="Proteomes" id="UP000830343"/>
    </source>
</evidence>
<dbReference type="SUPFAM" id="SSF55166">
    <property type="entry name" value="Hedgehog/DD-peptidase"/>
    <property type="match status" value="1"/>
</dbReference>
<keyword evidence="4" id="KW-1185">Reference proteome</keyword>
<dbReference type="CDD" id="cd14852">
    <property type="entry name" value="LD-carboxypeptidase"/>
    <property type="match status" value="1"/>
</dbReference>
<sequence>MKKIFIAVILCVLTACSNEAVISEKHPYTEPKYERVTRGGVTYINDVLIVNKQIGLPPDFNPGENRYAKMKLNQMIKVAKKDNQKLVVRSAFRSYKEQEKLYKQYKAVDKNADSYSAKPGHSEHQTGLAFDIGSETSAKDFTISFGNTTEGAWLARNAHKYGFIIRYPEGKTHITGYQYEPWHVRYVGTKIAHEIFTKKVTLEEYLGLYPKDVTVEN</sequence>
<dbReference type="InterPro" id="IPR009045">
    <property type="entry name" value="Zn_M74/Hedgehog-like"/>
</dbReference>
<feature type="domain" description="D-alanyl-D-alanine carboxypeptidase-like core" evidence="2">
    <location>
        <begin position="66"/>
        <end position="188"/>
    </location>
</feature>
<evidence type="ECO:0000313" key="3">
    <source>
        <dbReference type="EMBL" id="UOB20146.1"/>
    </source>
</evidence>
<reference evidence="3" key="2">
    <citation type="submission" date="2022-04" db="EMBL/GenBank/DDBJ databases">
        <title>Antimicrobial genetic elements in methicillin-resistant Macrococcus armenti.</title>
        <authorList>
            <person name="Keller J.E."/>
            <person name="Schwendener S."/>
            <person name="Pantucek R."/>
            <person name="Perreten V."/>
        </authorList>
    </citation>
    <scope>NUCLEOTIDE SEQUENCE</scope>
    <source>
        <strain evidence="3">CCM 2609</strain>
    </source>
</reference>
<dbReference type="PROSITE" id="PS51257">
    <property type="entry name" value="PROKAR_LIPOPROTEIN"/>
    <property type="match status" value="1"/>
</dbReference>
<dbReference type="Gene3D" id="3.30.1380.10">
    <property type="match status" value="1"/>
</dbReference>
<organism evidence="3 4">
    <name type="scientific">Macrococcus armenti</name>
    <dbReference type="NCBI Taxonomy" id="2875764"/>
    <lineage>
        <taxon>Bacteria</taxon>
        <taxon>Bacillati</taxon>
        <taxon>Bacillota</taxon>
        <taxon>Bacilli</taxon>
        <taxon>Bacillales</taxon>
        <taxon>Staphylococcaceae</taxon>
        <taxon>Macrococcus</taxon>
    </lineage>
</organism>
<dbReference type="EMBL" id="CP094348">
    <property type="protein sequence ID" value="UOB20146.1"/>
    <property type="molecule type" value="Genomic_DNA"/>
</dbReference>
<proteinExistence type="predicted"/>
<accession>A0ABY3ZTC1</accession>
<dbReference type="Pfam" id="PF02557">
    <property type="entry name" value="VanY"/>
    <property type="match status" value="1"/>
</dbReference>
<dbReference type="InterPro" id="IPR003709">
    <property type="entry name" value="VanY-like_core_dom"/>
</dbReference>
<feature type="chain" id="PRO_5045700114" evidence="1">
    <location>
        <begin position="21"/>
        <end position="217"/>
    </location>
</feature>
<dbReference type="InterPro" id="IPR052179">
    <property type="entry name" value="DD-CPase-like"/>
</dbReference>
<reference evidence="3" key="1">
    <citation type="submission" date="2022-03" db="EMBL/GenBank/DDBJ databases">
        <authorList>
            <person name="Vrbovska V."/>
            <person name="Kovarovic V."/>
            <person name="Botka T."/>
            <person name="Pantucek R."/>
        </authorList>
    </citation>
    <scope>NUCLEOTIDE SEQUENCE</scope>
    <source>
        <strain evidence="3">CCM 2609</strain>
    </source>
</reference>